<protein>
    <submittedName>
        <fullName evidence="1">5-methylcytosine-specific restriction enzyme A</fullName>
    </submittedName>
</protein>
<name>A0ACD2U791_9PSED</name>
<evidence type="ECO:0000313" key="2">
    <source>
        <dbReference type="Proteomes" id="UP001158048"/>
    </source>
</evidence>
<accession>A0ACD2U791</accession>
<keyword evidence="2" id="KW-1185">Reference proteome</keyword>
<gene>
    <name evidence="1" type="ORF">SAMN04488483_3241</name>
</gene>
<organism evidence="1 2">
    <name type="scientific">Pseudomonas helmanticensis</name>
    <dbReference type="NCBI Taxonomy" id="1471381"/>
    <lineage>
        <taxon>Bacteria</taxon>
        <taxon>Pseudomonadati</taxon>
        <taxon>Pseudomonadota</taxon>
        <taxon>Gammaproteobacteria</taxon>
        <taxon>Pseudomonadales</taxon>
        <taxon>Pseudomonadaceae</taxon>
        <taxon>Pseudomonas</taxon>
    </lineage>
</organism>
<proteinExistence type="predicted"/>
<reference evidence="1" key="1">
    <citation type="submission" date="2017-05" db="EMBL/GenBank/DDBJ databases">
        <authorList>
            <person name="Varghese N."/>
            <person name="Submissions S."/>
        </authorList>
    </citation>
    <scope>NUCLEOTIDE SEQUENCE</scope>
    <source>
        <strain evidence="1">LMG 28168</strain>
    </source>
</reference>
<comment type="caution">
    <text evidence="1">The sequence shown here is derived from an EMBL/GenBank/DDBJ whole genome shotgun (WGS) entry which is preliminary data.</text>
</comment>
<dbReference type="Proteomes" id="UP001158048">
    <property type="component" value="Unassembled WGS sequence"/>
</dbReference>
<dbReference type="EMBL" id="FXUY01000001">
    <property type="protein sequence ID" value="SMQ26828.1"/>
    <property type="molecule type" value="Genomic_DNA"/>
</dbReference>
<evidence type="ECO:0000313" key="1">
    <source>
        <dbReference type="EMBL" id="SMQ26828.1"/>
    </source>
</evidence>
<sequence>MRVRLCWRRGGRNPNEKNYAAAQLIARLRPGGWDTTLEYLAERDRQHGITHNLLLQRDGDEIIYAALLPVEAVSSIWHRQRDVSNELQRRGSMGRIRKNHAENGSSPTLWLQDDRAPDAHKVSDALWQWPGVIDLAEIAPQVGREYFDDTFDDCPSPDYSTPGRDEGSRLSVVRSEVRRDPHMRQAVLERTSA</sequence>